<keyword evidence="2" id="KW-0229">DNA integration</keyword>
<dbReference type="InterPro" id="IPR013762">
    <property type="entry name" value="Integrase-like_cat_sf"/>
</dbReference>
<dbReference type="PANTHER" id="PTHR30629">
    <property type="entry name" value="PROPHAGE INTEGRASE"/>
    <property type="match status" value="1"/>
</dbReference>
<dbReference type="Pfam" id="PF13356">
    <property type="entry name" value="Arm-DNA-bind_3"/>
    <property type="match status" value="1"/>
</dbReference>
<dbReference type="InterPro" id="IPR011010">
    <property type="entry name" value="DNA_brk_join_enz"/>
</dbReference>
<dbReference type="PROSITE" id="PS51898">
    <property type="entry name" value="TYR_RECOMBINASE"/>
    <property type="match status" value="1"/>
</dbReference>
<evidence type="ECO:0000259" key="7">
    <source>
        <dbReference type="PROSITE" id="PS51900"/>
    </source>
</evidence>
<accession>A0A848IIP8</accession>
<sequence>MPLARSDGGGLTFTLSRAGTATWILRYRYGGRQKELTIGSYPDISLAQARKIAREERVKVDGGGDPASDKRRAIAQSYQDLTVRNLIADYRDKVLSGLAASTQNSYGRNLDRAEFKLGSLTVSQVTPLDIVAVLEETHSTWSESYTLLCAIKAVFRHAVGKRLIAVNPCAGIELNAVVGRRPPIRQRLMLSNDELCVVFKGSFRRENALAIRLLLGTAVRSEELYNARWESIDFEQEVWTIDATKMRRGMQVPLTYPVKEWLLELKELGGSSAYVLPTRAESRRRRQGGDAQINRNTIGGAIEYWFVEHGPKIRRFTPHDLRSTAKSHMRALGVSRDISEMCLNHRLPGVEGIYDIHTYFEERKQALTIWGAHLAKLDGLIS</sequence>
<evidence type="ECO:0000313" key="8">
    <source>
        <dbReference type="EMBL" id="NML99744.1"/>
    </source>
</evidence>
<feature type="domain" description="Core-binding (CB)" evidence="7">
    <location>
        <begin position="81"/>
        <end position="159"/>
    </location>
</feature>
<feature type="domain" description="Tyr recombinase" evidence="6">
    <location>
        <begin position="185"/>
        <end position="368"/>
    </location>
</feature>
<dbReference type="InterPro" id="IPR002104">
    <property type="entry name" value="Integrase_catalytic"/>
</dbReference>
<dbReference type="CDD" id="cd00801">
    <property type="entry name" value="INT_P4_C"/>
    <property type="match status" value="1"/>
</dbReference>
<dbReference type="AlphaFoldDB" id="A0A848IIP8"/>
<comment type="caution">
    <text evidence="8">The sequence shown here is derived from an EMBL/GenBank/DDBJ whole genome shotgun (WGS) entry which is preliminary data.</text>
</comment>
<dbReference type="EMBL" id="JABBGJ010000017">
    <property type="protein sequence ID" value="NML99744.1"/>
    <property type="molecule type" value="Genomic_DNA"/>
</dbReference>
<gene>
    <name evidence="8" type="ORF">HHL24_17605</name>
</gene>
<dbReference type="GO" id="GO:0003677">
    <property type="term" value="F:DNA binding"/>
    <property type="evidence" value="ECO:0007669"/>
    <property type="project" value="UniProtKB-UniRule"/>
</dbReference>
<dbReference type="InterPro" id="IPR010998">
    <property type="entry name" value="Integrase_recombinase_N"/>
</dbReference>
<evidence type="ECO:0000256" key="5">
    <source>
        <dbReference type="PROSITE-ProRule" id="PRU01248"/>
    </source>
</evidence>
<keyword evidence="3 5" id="KW-0238">DNA-binding</keyword>
<comment type="similarity">
    <text evidence="1">Belongs to the 'phage' integrase family.</text>
</comment>
<keyword evidence="4" id="KW-0233">DNA recombination</keyword>
<dbReference type="PROSITE" id="PS51900">
    <property type="entry name" value="CB"/>
    <property type="match status" value="1"/>
</dbReference>
<dbReference type="InterPro" id="IPR038488">
    <property type="entry name" value="Integrase_DNA-bd_sf"/>
</dbReference>
<dbReference type="Proteomes" id="UP000544134">
    <property type="component" value="Unassembled WGS sequence"/>
</dbReference>
<proteinExistence type="inferred from homology"/>
<evidence type="ECO:0000313" key="9">
    <source>
        <dbReference type="Proteomes" id="UP000544134"/>
    </source>
</evidence>
<dbReference type="Pfam" id="PF00589">
    <property type="entry name" value="Phage_integrase"/>
    <property type="match status" value="1"/>
</dbReference>
<dbReference type="PANTHER" id="PTHR30629:SF2">
    <property type="entry name" value="PROPHAGE INTEGRASE INTS-RELATED"/>
    <property type="match status" value="1"/>
</dbReference>
<dbReference type="InterPro" id="IPR050808">
    <property type="entry name" value="Phage_Integrase"/>
</dbReference>
<dbReference type="InterPro" id="IPR044068">
    <property type="entry name" value="CB"/>
</dbReference>
<dbReference type="SUPFAM" id="SSF56349">
    <property type="entry name" value="DNA breaking-rejoining enzymes"/>
    <property type="match status" value="1"/>
</dbReference>
<dbReference type="InterPro" id="IPR025166">
    <property type="entry name" value="Integrase_DNA_bind_dom"/>
</dbReference>
<dbReference type="GO" id="GO:0006310">
    <property type="term" value="P:DNA recombination"/>
    <property type="evidence" value="ECO:0007669"/>
    <property type="project" value="UniProtKB-KW"/>
</dbReference>
<evidence type="ECO:0000256" key="2">
    <source>
        <dbReference type="ARBA" id="ARBA00022908"/>
    </source>
</evidence>
<keyword evidence="9" id="KW-1185">Reference proteome</keyword>
<evidence type="ECO:0000256" key="1">
    <source>
        <dbReference type="ARBA" id="ARBA00008857"/>
    </source>
</evidence>
<dbReference type="GO" id="GO:0015074">
    <property type="term" value="P:DNA integration"/>
    <property type="evidence" value="ECO:0007669"/>
    <property type="project" value="UniProtKB-KW"/>
</dbReference>
<organism evidence="8 9">
    <name type="scientific">Paraburkholderia polaris</name>
    <dbReference type="NCBI Taxonomy" id="2728848"/>
    <lineage>
        <taxon>Bacteria</taxon>
        <taxon>Pseudomonadati</taxon>
        <taxon>Pseudomonadota</taxon>
        <taxon>Betaproteobacteria</taxon>
        <taxon>Burkholderiales</taxon>
        <taxon>Burkholderiaceae</taxon>
        <taxon>Paraburkholderia</taxon>
    </lineage>
</organism>
<dbReference type="Gene3D" id="1.10.150.130">
    <property type="match status" value="1"/>
</dbReference>
<protein>
    <submittedName>
        <fullName evidence="8">Tyrosine-type recombinase/integrase</fullName>
    </submittedName>
</protein>
<dbReference type="Gene3D" id="3.30.160.390">
    <property type="entry name" value="Integrase, DNA-binding domain"/>
    <property type="match status" value="1"/>
</dbReference>
<evidence type="ECO:0000256" key="4">
    <source>
        <dbReference type="ARBA" id="ARBA00023172"/>
    </source>
</evidence>
<evidence type="ECO:0000256" key="3">
    <source>
        <dbReference type="ARBA" id="ARBA00023125"/>
    </source>
</evidence>
<dbReference type="Gene3D" id="1.10.443.10">
    <property type="entry name" value="Intergrase catalytic core"/>
    <property type="match status" value="1"/>
</dbReference>
<evidence type="ECO:0000259" key="6">
    <source>
        <dbReference type="PROSITE" id="PS51898"/>
    </source>
</evidence>
<name>A0A848IIP8_9BURK</name>
<reference evidence="8 9" key="1">
    <citation type="submission" date="2020-04" db="EMBL/GenBank/DDBJ databases">
        <title>Paraburkholderia sp. RP-4-7 isolated from soil.</title>
        <authorList>
            <person name="Dahal R.H."/>
        </authorList>
    </citation>
    <scope>NUCLEOTIDE SEQUENCE [LARGE SCALE GENOMIC DNA]</scope>
    <source>
        <strain evidence="8 9">RP-4-7</strain>
    </source>
</reference>